<dbReference type="SUPFAM" id="SSF50182">
    <property type="entry name" value="Sm-like ribonucleoproteins"/>
    <property type="match status" value="1"/>
</dbReference>
<dbReference type="InterPro" id="IPR006685">
    <property type="entry name" value="MscS_channel_2nd"/>
</dbReference>
<dbReference type="InterPro" id="IPR006686">
    <property type="entry name" value="MscS_channel_CS"/>
</dbReference>
<evidence type="ECO:0000256" key="3">
    <source>
        <dbReference type="ARBA" id="ARBA00022475"/>
    </source>
</evidence>
<protein>
    <submittedName>
        <fullName evidence="11">Mechanosensitive ion channel</fullName>
    </submittedName>
</protein>
<evidence type="ECO:0000259" key="8">
    <source>
        <dbReference type="Pfam" id="PF00924"/>
    </source>
</evidence>
<name>A0A6N6N6C2_9BACT</name>
<comment type="caution">
    <text evidence="11">The sequence shown here is derived from an EMBL/GenBank/DDBJ whole genome shotgun (WGS) entry which is preliminary data.</text>
</comment>
<dbReference type="Gene3D" id="2.30.30.60">
    <property type="match status" value="1"/>
</dbReference>
<feature type="transmembrane region" description="Helical" evidence="7">
    <location>
        <begin position="62"/>
        <end position="84"/>
    </location>
</feature>
<comment type="subcellular location">
    <subcellularLocation>
        <location evidence="1">Cell membrane</location>
        <topology evidence="1">Multi-pass membrane protein</topology>
    </subcellularLocation>
</comment>
<feature type="transmembrane region" description="Helical" evidence="7">
    <location>
        <begin position="20"/>
        <end position="42"/>
    </location>
</feature>
<reference evidence="11 12" key="1">
    <citation type="journal article" date="2017" name="Int. J. Syst. Evol. Microbiol.">
        <title>Desulfovibrio senegalensis sp. nov., a mesophilic sulfate reducer isolated from marine sediment.</title>
        <authorList>
            <person name="Thioye A."/>
            <person name="Gam Z.B.A."/>
            <person name="Mbengue M."/>
            <person name="Cayol J.L."/>
            <person name="Joseph-Bartoli M."/>
            <person name="Toure-Kane C."/>
            <person name="Labat M."/>
        </authorList>
    </citation>
    <scope>NUCLEOTIDE SEQUENCE [LARGE SCALE GENOMIC DNA]</scope>
    <source>
        <strain evidence="11 12">DSM 101509</strain>
    </source>
</reference>
<dbReference type="AlphaFoldDB" id="A0A6N6N6C2"/>
<evidence type="ECO:0000256" key="4">
    <source>
        <dbReference type="ARBA" id="ARBA00022692"/>
    </source>
</evidence>
<dbReference type="InterPro" id="IPR011066">
    <property type="entry name" value="MscS_channel_C_sf"/>
</dbReference>
<dbReference type="SUPFAM" id="SSF82861">
    <property type="entry name" value="Mechanosensitive channel protein MscS (YggB), transmembrane region"/>
    <property type="match status" value="1"/>
</dbReference>
<evidence type="ECO:0000256" key="6">
    <source>
        <dbReference type="ARBA" id="ARBA00023136"/>
    </source>
</evidence>
<dbReference type="RefSeq" id="WP_151149613.1">
    <property type="nucleotide sequence ID" value="NZ_WAIE01000001.1"/>
</dbReference>
<dbReference type="PANTHER" id="PTHR30221">
    <property type="entry name" value="SMALL-CONDUCTANCE MECHANOSENSITIVE CHANNEL"/>
    <property type="match status" value="1"/>
</dbReference>
<evidence type="ECO:0000259" key="10">
    <source>
        <dbReference type="Pfam" id="PF21088"/>
    </source>
</evidence>
<evidence type="ECO:0000256" key="2">
    <source>
        <dbReference type="ARBA" id="ARBA00008017"/>
    </source>
</evidence>
<evidence type="ECO:0000256" key="7">
    <source>
        <dbReference type="SAM" id="Phobius"/>
    </source>
</evidence>
<dbReference type="Proteomes" id="UP000438699">
    <property type="component" value="Unassembled WGS sequence"/>
</dbReference>
<dbReference type="EMBL" id="WAIE01000001">
    <property type="protein sequence ID" value="KAB1443281.1"/>
    <property type="molecule type" value="Genomic_DNA"/>
</dbReference>
<comment type="similarity">
    <text evidence="2">Belongs to the MscS (TC 1.A.23) family.</text>
</comment>
<evidence type="ECO:0000259" key="9">
    <source>
        <dbReference type="Pfam" id="PF21082"/>
    </source>
</evidence>
<dbReference type="InterPro" id="IPR010920">
    <property type="entry name" value="LSM_dom_sf"/>
</dbReference>
<dbReference type="InterPro" id="IPR008910">
    <property type="entry name" value="MSC_TM_helix"/>
</dbReference>
<dbReference type="GO" id="GO:0005886">
    <property type="term" value="C:plasma membrane"/>
    <property type="evidence" value="ECO:0007669"/>
    <property type="project" value="UniProtKB-SubCell"/>
</dbReference>
<feature type="domain" description="Mechanosensitive ion channel MscS C-terminal" evidence="9">
    <location>
        <begin position="183"/>
        <end position="265"/>
    </location>
</feature>
<keyword evidence="6 7" id="KW-0472">Membrane</keyword>
<feature type="transmembrane region" description="Helical" evidence="7">
    <location>
        <begin position="90"/>
        <end position="108"/>
    </location>
</feature>
<sequence length="281" mass="30670">MDNILNPEFVRELTETAITWLSINGVNIVVALIVFILGRWIAKRLVALMRKALLRGNVDETLTSFLCSITYYAALAAVIVAALGQMGLNITSFLAVLGAAGLAVGLALKDSLSNFAAGVMIILLRFFKKGDYVTVAGISGTVEAIKIFNTYLTTPDNQSVIVPNASILSGTIVNVTANDTRRIDLVIGIGYGDMIPKAKKILEDIVAADERILKTPAPTVAVSELGDSSVNFVVRPWCKTSEYWAIRFDLLEKIKMTFDEQGVSIPFPQMDVHMFNEDQEH</sequence>
<gene>
    <name evidence="11" type="ORF">F8A88_03180</name>
</gene>
<evidence type="ECO:0000313" key="12">
    <source>
        <dbReference type="Proteomes" id="UP000438699"/>
    </source>
</evidence>
<organism evidence="11 12">
    <name type="scientific">Pseudodesulfovibrio senegalensis</name>
    <dbReference type="NCBI Taxonomy" id="1721087"/>
    <lineage>
        <taxon>Bacteria</taxon>
        <taxon>Pseudomonadati</taxon>
        <taxon>Thermodesulfobacteriota</taxon>
        <taxon>Desulfovibrionia</taxon>
        <taxon>Desulfovibrionales</taxon>
        <taxon>Desulfovibrionaceae</taxon>
    </lineage>
</organism>
<keyword evidence="5 7" id="KW-1133">Transmembrane helix</keyword>
<evidence type="ECO:0000313" key="11">
    <source>
        <dbReference type="EMBL" id="KAB1443281.1"/>
    </source>
</evidence>
<dbReference type="OrthoDB" id="9784565at2"/>
<proteinExistence type="inferred from homology"/>
<dbReference type="GO" id="GO:0008381">
    <property type="term" value="F:mechanosensitive monoatomic ion channel activity"/>
    <property type="evidence" value="ECO:0007669"/>
    <property type="project" value="InterPro"/>
</dbReference>
<dbReference type="InterPro" id="IPR023408">
    <property type="entry name" value="MscS_beta-dom_sf"/>
</dbReference>
<dbReference type="Pfam" id="PF05552">
    <property type="entry name" value="MS_channel_1st_1"/>
    <property type="match status" value="1"/>
</dbReference>
<dbReference type="Gene3D" id="1.10.287.1260">
    <property type="match status" value="1"/>
</dbReference>
<feature type="domain" description="Mechanosensitive ion channel transmembrane helices 2/3" evidence="10">
    <location>
        <begin position="69"/>
        <end position="109"/>
    </location>
</feature>
<dbReference type="PANTHER" id="PTHR30221:SF1">
    <property type="entry name" value="SMALL-CONDUCTANCE MECHANOSENSITIVE CHANNEL"/>
    <property type="match status" value="1"/>
</dbReference>
<dbReference type="Pfam" id="PF21082">
    <property type="entry name" value="MS_channel_3rd"/>
    <property type="match status" value="1"/>
</dbReference>
<dbReference type="SUPFAM" id="SSF82689">
    <property type="entry name" value="Mechanosensitive channel protein MscS (YggB), C-terminal domain"/>
    <property type="match status" value="1"/>
</dbReference>
<keyword evidence="12" id="KW-1185">Reference proteome</keyword>
<accession>A0A6N6N6C2</accession>
<dbReference type="Pfam" id="PF00924">
    <property type="entry name" value="MS_channel_2nd"/>
    <property type="match status" value="1"/>
</dbReference>
<dbReference type="Pfam" id="PF21088">
    <property type="entry name" value="MS_channel_1st"/>
    <property type="match status" value="1"/>
</dbReference>
<dbReference type="InterPro" id="IPR049142">
    <property type="entry name" value="MS_channel_1st"/>
</dbReference>
<dbReference type="InterPro" id="IPR045275">
    <property type="entry name" value="MscS_archaea/bacteria_type"/>
</dbReference>
<evidence type="ECO:0000256" key="1">
    <source>
        <dbReference type="ARBA" id="ARBA00004651"/>
    </source>
</evidence>
<evidence type="ECO:0000256" key="5">
    <source>
        <dbReference type="ARBA" id="ARBA00022989"/>
    </source>
</evidence>
<keyword evidence="4 7" id="KW-0812">Transmembrane</keyword>
<dbReference type="Gene3D" id="3.30.70.100">
    <property type="match status" value="1"/>
</dbReference>
<dbReference type="InterPro" id="IPR049278">
    <property type="entry name" value="MS_channel_C"/>
</dbReference>
<dbReference type="PROSITE" id="PS01246">
    <property type="entry name" value="UPF0003"/>
    <property type="match status" value="1"/>
</dbReference>
<keyword evidence="3" id="KW-1003">Cell membrane</keyword>
<dbReference type="InterPro" id="IPR011014">
    <property type="entry name" value="MscS_channel_TM-2"/>
</dbReference>
<feature type="domain" description="Mechanosensitive ion channel MscS" evidence="8">
    <location>
        <begin position="110"/>
        <end position="176"/>
    </location>
</feature>